<gene>
    <name evidence="3" type="ORF">GCM10009745_50720</name>
</gene>
<dbReference type="EMBL" id="BAAANF010000017">
    <property type="protein sequence ID" value="GAA1698219.1"/>
    <property type="molecule type" value="Genomic_DNA"/>
</dbReference>
<feature type="domain" description="AB hydrolase-1" evidence="2">
    <location>
        <begin position="12"/>
        <end position="234"/>
    </location>
</feature>
<dbReference type="Proteomes" id="UP001500280">
    <property type="component" value="Unassembled WGS sequence"/>
</dbReference>
<dbReference type="InterPro" id="IPR050266">
    <property type="entry name" value="AB_hydrolase_sf"/>
</dbReference>
<keyword evidence="4" id="KW-1185">Reference proteome</keyword>
<dbReference type="RefSeq" id="WP_344156843.1">
    <property type="nucleotide sequence ID" value="NZ_BAAANF010000017.1"/>
</dbReference>
<dbReference type="PRINTS" id="PR00111">
    <property type="entry name" value="ABHYDROLASE"/>
</dbReference>
<dbReference type="Gene3D" id="3.40.50.1820">
    <property type="entry name" value="alpha/beta hydrolase"/>
    <property type="match status" value="1"/>
</dbReference>
<comment type="caution">
    <text evidence="3">The sequence shown here is derived from an EMBL/GenBank/DDBJ whole genome shotgun (WGS) entry which is preliminary data.</text>
</comment>
<dbReference type="SUPFAM" id="SSF53474">
    <property type="entry name" value="alpha/beta-Hydrolases"/>
    <property type="match status" value="1"/>
</dbReference>
<keyword evidence="1 3" id="KW-0378">Hydrolase</keyword>
<evidence type="ECO:0000259" key="2">
    <source>
        <dbReference type="Pfam" id="PF12697"/>
    </source>
</evidence>
<proteinExistence type="predicted"/>
<dbReference type="PANTHER" id="PTHR43798">
    <property type="entry name" value="MONOACYLGLYCEROL LIPASE"/>
    <property type="match status" value="1"/>
</dbReference>
<name>A0ABN2I3Z8_9ACTN</name>
<evidence type="ECO:0000313" key="3">
    <source>
        <dbReference type="EMBL" id="GAA1698219.1"/>
    </source>
</evidence>
<organism evidence="3 4">
    <name type="scientific">Kribbella yunnanensis</name>
    <dbReference type="NCBI Taxonomy" id="190194"/>
    <lineage>
        <taxon>Bacteria</taxon>
        <taxon>Bacillati</taxon>
        <taxon>Actinomycetota</taxon>
        <taxon>Actinomycetes</taxon>
        <taxon>Propionibacteriales</taxon>
        <taxon>Kribbellaceae</taxon>
        <taxon>Kribbella</taxon>
    </lineage>
</organism>
<reference evidence="3 4" key="1">
    <citation type="journal article" date="2019" name="Int. J. Syst. Evol. Microbiol.">
        <title>The Global Catalogue of Microorganisms (GCM) 10K type strain sequencing project: providing services to taxonomists for standard genome sequencing and annotation.</title>
        <authorList>
            <consortium name="The Broad Institute Genomics Platform"/>
            <consortium name="The Broad Institute Genome Sequencing Center for Infectious Disease"/>
            <person name="Wu L."/>
            <person name="Ma J."/>
        </authorList>
    </citation>
    <scope>NUCLEOTIDE SEQUENCE [LARGE SCALE GENOMIC DNA]</scope>
    <source>
        <strain evidence="3 4">JCM 14307</strain>
    </source>
</reference>
<dbReference type="InterPro" id="IPR029058">
    <property type="entry name" value="AB_hydrolase_fold"/>
</dbReference>
<dbReference type="Pfam" id="PF12697">
    <property type="entry name" value="Abhydrolase_6"/>
    <property type="match status" value="1"/>
</dbReference>
<sequence>MKIIEYGAGRPVLLLHGGGGPQTVEPFGARLAEALGVRVVVPTHPGFGGTTRPEDLTTIAGLAREYVGLLDELDLTGVTVVGNSIGGWIAAELALLGSPRVNALVLVDAVGIEVPGHPVADFFNLTFPEIAQLSYHDPARFQIDPTALPPEAQAMLAGNRATLAVYAEKMTDPGLRERLRGIAVPTLVIWGDADRIVDPDYGRAYAAAVPGARFELLAQTGHLPQLESPELLLEALRSFTSAST</sequence>
<protein>
    <submittedName>
        <fullName evidence="3">Alpha/beta hydrolase</fullName>
    </submittedName>
</protein>
<dbReference type="InterPro" id="IPR000073">
    <property type="entry name" value="AB_hydrolase_1"/>
</dbReference>
<dbReference type="PANTHER" id="PTHR43798:SF31">
    <property type="entry name" value="AB HYDROLASE SUPERFAMILY PROTEIN YCLE"/>
    <property type="match status" value="1"/>
</dbReference>
<evidence type="ECO:0000313" key="4">
    <source>
        <dbReference type="Proteomes" id="UP001500280"/>
    </source>
</evidence>
<evidence type="ECO:0000256" key="1">
    <source>
        <dbReference type="ARBA" id="ARBA00022801"/>
    </source>
</evidence>
<dbReference type="GO" id="GO:0016787">
    <property type="term" value="F:hydrolase activity"/>
    <property type="evidence" value="ECO:0007669"/>
    <property type="project" value="UniProtKB-KW"/>
</dbReference>
<accession>A0ABN2I3Z8</accession>